<evidence type="ECO:0000313" key="3">
    <source>
        <dbReference type="WBParaSite" id="PSU_v2.g998.t1"/>
    </source>
</evidence>
<reference evidence="3" key="1">
    <citation type="submission" date="2022-11" db="UniProtKB">
        <authorList>
            <consortium name="WormBaseParasite"/>
        </authorList>
    </citation>
    <scope>IDENTIFICATION</scope>
</reference>
<evidence type="ECO:0000259" key="1">
    <source>
        <dbReference type="Pfam" id="PF12762"/>
    </source>
</evidence>
<dbReference type="AlphaFoldDB" id="A0A914ZDF9"/>
<dbReference type="Pfam" id="PF12762">
    <property type="entry name" value="DDE_Tnp_IS1595"/>
    <property type="match status" value="1"/>
</dbReference>
<dbReference type="InterPro" id="IPR024445">
    <property type="entry name" value="Tnp_ISXO2-like"/>
</dbReference>
<sequence>MYGKKLSWNTWFKLVHRWADHPKTTYSVIHRELGVDENTIRDVYFELRDITSVWIEEHQSQDKLGRAGIIVEIDESLFNKRKYNKGRWCKQMWVFGGVQRGSNKVFMHPVEKRDRATLLSIIHERIANNSIIMSDG</sequence>
<dbReference type="PANTHER" id="PTHR47163">
    <property type="entry name" value="DDE_TNP_IS1595 DOMAIN-CONTAINING PROTEIN"/>
    <property type="match status" value="1"/>
</dbReference>
<dbReference type="InterPro" id="IPR053164">
    <property type="entry name" value="IS1016-like_transposase"/>
</dbReference>
<feature type="domain" description="ISXO2-like transposase" evidence="1">
    <location>
        <begin position="71"/>
        <end position="136"/>
    </location>
</feature>
<name>A0A914ZDF9_9BILA</name>
<keyword evidence="2" id="KW-1185">Reference proteome</keyword>
<organism evidence="2 3">
    <name type="scientific">Panagrolaimus superbus</name>
    <dbReference type="NCBI Taxonomy" id="310955"/>
    <lineage>
        <taxon>Eukaryota</taxon>
        <taxon>Metazoa</taxon>
        <taxon>Ecdysozoa</taxon>
        <taxon>Nematoda</taxon>
        <taxon>Chromadorea</taxon>
        <taxon>Rhabditida</taxon>
        <taxon>Tylenchina</taxon>
        <taxon>Panagrolaimomorpha</taxon>
        <taxon>Panagrolaimoidea</taxon>
        <taxon>Panagrolaimidae</taxon>
        <taxon>Panagrolaimus</taxon>
    </lineage>
</organism>
<dbReference type="Proteomes" id="UP000887577">
    <property type="component" value="Unplaced"/>
</dbReference>
<accession>A0A914ZDF9</accession>
<evidence type="ECO:0000313" key="2">
    <source>
        <dbReference type="Proteomes" id="UP000887577"/>
    </source>
</evidence>
<proteinExistence type="predicted"/>
<protein>
    <submittedName>
        <fullName evidence="3">Transposase</fullName>
    </submittedName>
</protein>
<dbReference type="WBParaSite" id="PSU_v2.g998.t1">
    <property type="protein sequence ID" value="PSU_v2.g998.t1"/>
    <property type="gene ID" value="PSU_v2.g998"/>
</dbReference>
<dbReference type="PANTHER" id="PTHR47163:SF2">
    <property type="entry name" value="SI:DKEY-17M8.2"/>
    <property type="match status" value="1"/>
</dbReference>